<evidence type="ECO:0000256" key="6">
    <source>
        <dbReference type="ARBA" id="ARBA00022679"/>
    </source>
</evidence>
<protein>
    <recommendedName>
        <fullName evidence="17">N-acetyllactosaminide beta-1,3-N-acetylglucosaminyltransferase 2</fullName>
        <ecNumber evidence="16">2.4.1.149</ecNumber>
    </recommendedName>
    <alternativeName>
        <fullName evidence="22">Beta-1,3-N-acetylglucosaminyltransferase 1</fullName>
    </alternativeName>
    <alternativeName>
        <fullName evidence="18">Beta-1,3-galactosyltransferase 7</fullName>
    </alternativeName>
    <alternativeName>
        <fullName evidence="21">Beta-3-Gx-T7</fullName>
    </alternativeName>
    <alternativeName>
        <fullName evidence="23">UDP-Gal:beta-GlcNAc beta-1,3-galactosyltransferase 7</fullName>
    </alternativeName>
    <alternativeName>
        <fullName evidence="20">UDP-GlcNAc:betaGal beta-1,3-N-acetylglucosaminyltransferase 2</fullName>
    </alternativeName>
    <alternativeName>
        <fullName evidence="19">UDP-galactose:beta-N-acetylglucosamine beta-1,3-galactosyltransferase 7</fullName>
    </alternativeName>
</protein>
<keyword evidence="6" id="KW-0808">Transferase</keyword>
<evidence type="ECO:0000256" key="1">
    <source>
        <dbReference type="ARBA" id="ARBA00001936"/>
    </source>
</evidence>
<comment type="similarity">
    <text evidence="4">Belongs to the glycosyltransferase 31 family.</text>
</comment>
<evidence type="ECO:0000256" key="18">
    <source>
        <dbReference type="ARBA" id="ARBA00075009"/>
    </source>
</evidence>
<dbReference type="GO" id="GO:0000139">
    <property type="term" value="C:Golgi membrane"/>
    <property type="evidence" value="ECO:0007669"/>
    <property type="project" value="UniProtKB-SubCell"/>
</dbReference>
<evidence type="ECO:0000256" key="17">
    <source>
        <dbReference type="ARBA" id="ARBA00073118"/>
    </source>
</evidence>
<comment type="cofactor">
    <cofactor evidence="1">
        <name>Mn(2+)</name>
        <dbReference type="ChEBI" id="CHEBI:29035"/>
    </cofactor>
</comment>
<evidence type="ECO:0000256" key="5">
    <source>
        <dbReference type="ARBA" id="ARBA00022676"/>
    </source>
</evidence>
<dbReference type="AlphaFoldDB" id="A0A315VB33"/>
<dbReference type="FunFam" id="3.90.550.50:FF:000010">
    <property type="entry name" value="Hexosyltransferase"/>
    <property type="match status" value="1"/>
</dbReference>
<reference evidence="26 27" key="1">
    <citation type="journal article" date="2018" name="G3 (Bethesda)">
        <title>A High-Quality Reference Genome for the Invasive Mosquitofish Gambusia affinis Using a Chicago Library.</title>
        <authorList>
            <person name="Hoffberg S.L."/>
            <person name="Troendle N.J."/>
            <person name="Glenn T.C."/>
            <person name="Mahmud O."/>
            <person name="Louha S."/>
            <person name="Chalopin D."/>
            <person name="Bennetzen J.L."/>
            <person name="Mauricio R."/>
        </authorList>
    </citation>
    <scope>NUCLEOTIDE SEQUENCE [LARGE SCALE GENOMIC DNA]</scope>
    <source>
        <strain evidence="26">NE01/NJP1002.9</strain>
        <tissue evidence="26">Muscle</tissue>
    </source>
</reference>
<dbReference type="PANTHER" id="PTHR11214:SF324">
    <property type="entry name" value="HEXOSYLTRANSFERASE"/>
    <property type="match status" value="1"/>
</dbReference>
<evidence type="ECO:0000256" key="24">
    <source>
        <dbReference type="SAM" id="MobiDB-lite"/>
    </source>
</evidence>
<evidence type="ECO:0000256" key="2">
    <source>
        <dbReference type="ARBA" id="ARBA00004323"/>
    </source>
</evidence>
<sequence length="648" mass="73371">MILNVNQKRRSWDNPTLKQISSTRARMCMCSSQACARALAAVSFETTESLSTDVVQPLSRGGEQRGTGRHQKAQETTAERLSGSGFLFSVPEDVHGLIPLIWSFPTFLLFPHWLLFPEGRDKDGVRQRRLNAKTTPAEEAHSPALFDAYALLVRSQRTRFEHRARLAYNQSLCGASDKLDALQMVQIAPHSKCAATALGCKSDAPDAQNTFGVNAPLGWAGPYLIGSVRDRQGTPLIHRQSLTGGVQWKTAMALLRWNLKLMVTLMMVNLFIFILISRNSSTDKDVRRKPTVPTDPFWTKLAPSSPYWNRQQQIMDLQHNPIITLNSSIADLPDWLNDTSLPSDSCQPNLGVRTQVKDYNSLPNRFKDFLLYMRCRSYPILMDQPDICNDPPFLLLAVKSLASHFDRRQAIRQSWGSAGIVANMTVVTVFLLGNATAVDHHPDLSEMLQYESQRHKDIVQWDFRDSFFNLTVKELLFLEWIQTRCPGARYIFKGDDDVFVNTYRILDFLKGLSGAKARDLFVGDVITNAGPHRDKKVKYFIPESMYTGMYPPYAGGGGYLYSGDLAARLHNVSQHVALYPIDDVYTGMCLRKLGLAPDKHKGFRTFNIEVKYRSNPCAYKSLMLVHPRTPQEMIQIWSWLNRPDLTCQ</sequence>
<evidence type="ECO:0000256" key="21">
    <source>
        <dbReference type="ARBA" id="ARBA00078964"/>
    </source>
</evidence>
<dbReference type="GO" id="GO:0006493">
    <property type="term" value="P:protein O-linked glycosylation"/>
    <property type="evidence" value="ECO:0007669"/>
    <property type="project" value="TreeGrafter"/>
</dbReference>
<feature type="transmembrane region" description="Helical" evidence="25">
    <location>
        <begin position="257"/>
        <end position="276"/>
    </location>
</feature>
<proteinExistence type="inferred from homology"/>
<evidence type="ECO:0000256" key="13">
    <source>
        <dbReference type="ARBA" id="ARBA00023211"/>
    </source>
</evidence>
<dbReference type="EMBL" id="NHOQ01002485">
    <property type="protein sequence ID" value="PWA16186.1"/>
    <property type="molecule type" value="Genomic_DNA"/>
</dbReference>
<evidence type="ECO:0000256" key="10">
    <source>
        <dbReference type="ARBA" id="ARBA00023034"/>
    </source>
</evidence>
<keyword evidence="8" id="KW-0735">Signal-anchor</keyword>
<comment type="subunit">
    <text evidence="15">Interacts with B3GNT8; this interaction greatly increases B3GNT2 catalytic activity, independently of B3GNT8 enzymatic activity.</text>
</comment>
<keyword evidence="11 25" id="KW-0472">Membrane</keyword>
<keyword evidence="12" id="KW-0325">Glycoprotein</keyword>
<dbReference type="STRING" id="33528.ENSGAFP00000001418"/>
<keyword evidence="27" id="KW-1185">Reference proteome</keyword>
<evidence type="ECO:0000256" key="9">
    <source>
        <dbReference type="ARBA" id="ARBA00022989"/>
    </source>
</evidence>
<evidence type="ECO:0000256" key="19">
    <source>
        <dbReference type="ARBA" id="ARBA00077442"/>
    </source>
</evidence>
<organism evidence="26 27">
    <name type="scientific">Gambusia affinis</name>
    <name type="common">Western mosquitofish</name>
    <name type="synonym">Heterandria affinis</name>
    <dbReference type="NCBI Taxonomy" id="33528"/>
    <lineage>
        <taxon>Eukaryota</taxon>
        <taxon>Metazoa</taxon>
        <taxon>Chordata</taxon>
        <taxon>Craniata</taxon>
        <taxon>Vertebrata</taxon>
        <taxon>Euteleostomi</taxon>
        <taxon>Actinopterygii</taxon>
        <taxon>Neopterygii</taxon>
        <taxon>Teleostei</taxon>
        <taxon>Neoteleostei</taxon>
        <taxon>Acanthomorphata</taxon>
        <taxon>Ovalentaria</taxon>
        <taxon>Atherinomorphae</taxon>
        <taxon>Cyprinodontiformes</taxon>
        <taxon>Poeciliidae</taxon>
        <taxon>Poeciliinae</taxon>
        <taxon>Gambusia</taxon>
    </lineage>
</organism>
<comment type="subcellular location">
    <subcellularLocation>
        <location evidence="2">Golgi apparatus membrane</location>
        <topology evidence="2">Single-pass type II membrane protein</topology>
    </subcellularLocation>
</comment>
<evidence type="ECO:0000256" key="12">
    <source>
        <dbReference type="ARBA" id="ARBA00023180"/>
    </source>
</evidence>
<name>A0A315VB33_GAMAF</name>
<comment type="catalytic activity">
    <reaction evidence="14">
        <text>a beta-D-galactosyl-(1-&gt;4)-N-acetyl-beta-D-glucosaminyl derivative + UDP-N-acetyl-alpha-D-glucosamine = an N-acetyl-beta-D-glucosaminyl-(1-&gt;3)-beta-D-galactosyl-(1-&gt;4)-N-acetyl-beta-D-glucosaminyl derivative + UDP + H(+)</text>
        <dbReference type="Rhea" id="RHEA:14389"/>
        <dbReference type="ChEBI" id="CHEBI:15378"/>
        <dbReference type="ChEBI" id="CHEBI:57705"/>
        <dbReference type="ChEBI" id="CHEBI:58223"/>
        <dbReference type="ChEBI" id="CHEBI:133507"/>
        <dbReference type="ChEBI" id="CHEBI:134090"/>
        <dbReference type="EC" id="2.4.1.149"/>
    </reaction>
</comment>
<dbReference type="Gene3D" id="3.90.550.50">
    <property type="match status" value="1"/>
</dbReference>
<keyword evidence="5" id="KW-0328">Glycosyltransferase</keyword>
<accession>A0A315VB33</accession>
<dbReference type="GO" id="GO:0030311">
    <property type="term" value="P:poly-N-acetyllactosamine biosynthetic process"/>
    <property type="evidence" value="ECO:0007669"/>
    <property type="project" value="TreeGrafter"/>
</dbReference>
<evidence type="ECO:0000256" key="7">
    <source>
        <dbReference type="ARBA" id="ARBA00022692"/>
    </source>
</evidence>
<dbReference type="Pfam" id="PF01762">
    <property type="entry name" value="Galactosyl_T"/>
    <property type="match status" value="1"/>
</dbReference>
<comment type="caution">
    <text evidence="26">The sequence shown here is derived from an EMBL/GenBank/DDBJ whole genome shotgun (WGS) entry which is preliminary data.</text>
</comment>
<evidence type="ECO:0000256" key="14">
    <source>
        <dbReference type="ARBA" id="ARBA00050470"/>
    </source>
</evidence>
<comment type="pathway">
    <text evidence="3">Protein modification; protein glycosylation.</text>
</comment>
<evidence type="ECO:0000256" key="4">
    <source>
        <dbReference type="ARBA" id="ARBA00008661"/>
    </source>
</evidence>
<evidence type="ECO:0000256" key="11">
    <source>
        <dbReference type="ARBA" id="ARBA00023136"/>
    </source>
</evidence>
<keyword evidence="9 25" id="KW-1133">Transmembrane helix</keyword>
<keyword evidence="10" id="KW-0333">Golgi apparatus</keyword>
<evidence type="ECO:0000256" key="15">
    <source>
        <dbReference type="ARBA" id="ARBA00065824"/>
    </source>
</evidence>
<keyword evidence="7 25" id="KW-0812">Transmembrane</keyword>
<dbReference type="PANTHER" id="PTHR11214">
    <property type="entry name" value="BETA-1,3-N-ACETYLGLUCOSAMINYLTRANSFERASE"/>
    <property type="match status" value="1"/>
</dbReference>
<evidence type="ECO:0000256" key="20">
    <source>
        <dbReference type="ARBA" id="ARBA00078811"/>
    </source>
</evidence>
<gene>
    <name evidence="26" type="ORF">CCH79_00018290</name>
</gene>
<evidence type="ECO:0000313" key="26">
    <source>
        <dbReference type="EMBL" id="PWA16186.1"/>
    </source>
</evidence>
<dbReference type="EC" id="2.4.1.149" evidence="16"/>
<feature type="region of interest" description="Disordered" evidence="24">
    <location>
        <begin position="53"/>
        <end position="78"/>
    </location>
</feature>
<evidence type="ECO:0000256" key="22">
    <source>
        <dbReference type="ARBA" id="ARBA00079487"/>
    </source>
</evidence>
<evidence type="ECO:0000256" key="23">
    <source>
        <dbReference type="ARBA" id="ARBA00083441"/>
    </source>
</evidence>
<evidence type="ECO:0000256" key="16">
    <source>
        <dbReference type="ARBA" id="ARBA00066504"/>
    </source>
</evidence>
<evidence type="ECO:0000256" key="8">
    <source>
        <dbReference type="ARBA" id="ARBA00022968"/>
    </source>
</evidence>
<evidence type="ECO:0000256" key="25">
    <source>
        <dbReference type="SAM" id="Phobius"/>
    </source>
</evidence>
<evidence type="ECO:0000313" key="27">
    <source>
        <dbReference type="Proteomes" id="UP000250572"/>
    </source>
</evidence>
<dbReference type="Proteomes" id="UP000250572">
    <property type="component" value="Unassembled WGS sequence"/>
</dbReference>
<dbReference type="InterPro" id="IPR002659">
    <property type="entry name" value="Glyco_trans_31"/>
</dbReference>
<dbReference type="GO" id="GO:0008532">
    <property type="term" value="F:N-acetyllactosaminide beta-1,3-N-acetylglucosaminyltransferase activity"/>
    <property type="evidence" value="ECO:0007669"/>
    <property type="project" value="UniProtKB-EC"/>
</dbReference>
<keyword evidence="13" id="KW-0464">Manganese</keyword>
<evidence type="ECO:0000256" key="3">
    <source>
        <dbReference type="ARBA" id="ARBA00004922"/>
    </source>
</evidence>